<dbReference type="PATRIC" id="fig|883066.3.peg.1457"/>
<name>K9EE51_9ACTO</name>
<feature type="compositionally biased region" description="Polar residues" evidence="1">
    <location>
        <begin position="328"/>
        <end position="350"/>
    </location>
</feature>
<evidence type="ECO:0000313" key="4">
    <source>
        <dbReference type="Proteomes" id="UP000009888"/>
    </source>
</evidence>
<dbReference type="EMBL" id="AGWL01000007">
    <property type="protein sequence ID" value="EKU94938.1"/>
    <property type="molecule type" value="Genomic_DNA"/>
</dbReference>
<accession>K9EE51</accession>
<keyword evidence="4" id="KW-1185">Reference proteome</keyword>
<dbReference type="SUPFAM" id="SSF56112">
    <property type="entry name" value="Protein kinase-like (PK-like)"/>
    <property type="match status" value="1"/>
</dbReference>
<organism evidence="3 4">
    <name type="scientific">Actinobaculum massiliense ACS-171-V-Col2</name>
    <dbReference type="NCBI Taxonomy" id="883066"/>
    <lineage>
        <taxon>Bacteria</taxon>
        <taxon>Bacillati</taxon>
        <taxon>Actinomycetota</taxon>
        <taxon>Actinomycetes</taxon>
        <taxon>Actinomycetales</taxon>
        <taxon>Actinomycetaceae</taxon>
        <taxon>Actinobaculum</taxon>
    </lineage>
</organism>
<feature type="region of interest" description="Disordered" evidence="1">
    <location>
        <begin position="308"/>
        <end position="368"/>
    </location>
</feature>
<dbReference type="Gene3D" id="3.90.1200.10">
    <property type="match status" value="1"/>
</dbReference>
<dbReference type="HOGENOM" id="CLU_041664_1_0_11"/>
<dbReference type="Proteomes" id="UP000009888">
    <property type="component" value="Unassembled WGS sequence"/>
</dbReference>
<dbReference type="AlphaFoldDB" id="K9EE51"/>
<gene>
    <name evidence="3" type="ORF">HMPREF9233_01392</name>
</gene>
<reference evidence="3 4" key="1">
    <citation type="submission" date="2012-09" db="EMBL/GenBank/DDBJ databases">
        <title>The Genome Sequence of Actinobaculum massiliae ACS-171-V-COL2.</title>
        <authorList>
            <consortium name="The Broad Institute Genome Sequencing Platform"/>
            <person name="Earl A."/>
            <person name="Ward D."/>
            <person name="Feldgarden M."/>
            <person name="Gevers D."/>
            <person name="Saerens B."/>
            <person name="Vaneechoutte M."/>
            <person name="Walker B."/>
            <person name="Young S.K."/>
            <person name="Zeng Q."/>
            <person name="Gargeya S."/>
            <person name="Fitzgerald M."/>
            <person name="Haas B."/>
            <person name="Abouelleil A."/>
            <person name="Alvarado L."/>
            <person name="Arachchi H.M."/>
            <person name="Berlin A."/>
            <person name="Chapman S.B."/>
            <person name="Goldberg J."/>
            <person name="Griggs A."/>
            <person name="Gujja S."/>
            <person name="Hansen M."/>
            <person name="Howarth C."/>
            <person name="Imamovic A."/>
            <person name="Larimer J."/>
            <person name="McCowen C."/>
            <person name="Montmayeur A."/>
            <person name="Murphy C."/>
            <person name="Neiman D."/>
            <person name="Pearson M."/>
            <person name="Priest M."/>
            <person name="Roberts A."/>
            <person name="Saif S."/>
            <person name="Shea T."/>
            <person name="Sisk P."/>
            <person name="Sykes S."/>
            <person name="Wortman J."/>
            <person name="Nusbaum C."/>
            <person name="Birren B."/>
        </authorList>
    </citation>
    <scope>NUCLEOTIDE SEQUENCE [LARGE SCALE GENOMIC DNA]</scope>
    <source>
        <strain evidence="4">ACS-171-V-Col2</strain>
    </source>
</reference>
<feature type="compositionally biased region" description="Basic and acidic residues" evidence="1">
    <location>
        <begin position="352"/>
        <end position="368"/>
    </location>
</feature>
<dbReference type="RefSeq" id="WP_007001598.1">
    <property type="nucleotide sequence ID" value="NZ_JH992955.1"/>
</dbReference>
<dbReference type="STRING" id="202789.GCA_001457435_00717"/>
<dbReference type="Pfam" id="PF01636">
    <property type="entry name" value="APH"/>
    <property type="match status" value="1"/>
</dbReference>
<proteinExistence type="predicted"/>
<sequence>MTSSPLHIAALAVGALGIDVVSTRQPYSETDDFAQGAVLDSRGRHWIIKAPKNAAAATILEAEAALAPQLLDALRGGALPFDIMRPAGFVDLEGGGRAVAFPEPLGRPREFVTLPLEQVRALGRGLASIHNLDTDVIARAGLPMYTGPEWAERLQAELSKAVLEVEIPSILRRRWEAALKDEEMWSFTPTVVHGDVAPESFLWSNGSLSTVLGFGEAGVGDPARDLSQLLELDDDAWSVFIESYENTRGQELTDADFNRIVLASEMAIVRWLLYGVRTHNEEIRNDAVQMLGDLADQVRWEPPLVAEETASQVPAPSEPAASGAFSASKPSSGKTLDDSQQSSEPAQANSDAAEKDADTPPRGESSEQ</sequence>
<evidence type="ECO:0000256" key="1">
    <source>
        <dbReference type="SAM" id="MobiDB-lite"/>
    </source>
</evidence>
<evidence type="ECO:0000259" key="2">
    <source>
        <dbReference type="Pfam" id="PF01636"/>
    </source>
</evidence>
<evidence type="ECO:0000313" key="3">
    <source>
        <dbReference type="EMBL" id="EKU94938.1"/>
    </source>
</evidence>
<dbReference type="eggNOG" id="COG3173">
    <property type="taxonomic scope" value="Bacteria"/>
</dbReference>
<feature type="domain" description="Aminoglycoside phosphotransferase" evidence="2">
    <location>
        <begin position="41"/>
        <end position="249"/>
    </location>
</feature>
<dbReference type="InterPro" id="IPR011009">
    <property type="entry name" value="Kinase-like_dom_sf"/>
</dbReference>
<protein>
    <recommendedName>
        <fullName evidence="2">Aminoglycoside phosphotransferase domain-containing protein</fullName>
    </recommendedName>
</protein>
<comment type="caution">
    <text evidence="3">The sequence shown here is derived from an EMBL/GenBank/DDBJ whole genome shotgun (WGS) entry which is preliminary data.</text>
</comment>
<dbReference type="InterPro" id="IPR002575">
    <property type="entry name" value="Aminoglycoside_PTrfase"/>
</dbReference>